<name>A0A7W8AGL7_9ACTN</name>
<proteinExistence type="predicted"/>
<evidence type="ECO:0008006" key="3">
    <source>
        <dbReference type="Google" id="ProtNLM"/>
    </source>
</evidence>
<dbReference type="RefSeq" id="WP_184976590.1">
    <property type="nucleotide sequence ID" value="NZ_JACHIN010000037.1"/>
</dbReference>
<protein>
    <recommendedName>
        <fullName evidence="3">Integrase</fullName>
    </recommendedName>
</protein>
<evidence type="ECO:0000313" key="2">
    <source>
        <dbReference type="Proteomes" id="UP000568380"/>
    </source>
</evidence>
<dbReference type="Proteomes" id="UP000568380">
    <property type="component" value="Unassembled WGS sequence"/>
</dbReference>
<dbReference type="EMBL" id="JACHIN010000037">
    <property type="protein sequence ID" value="MBB5085294.1"/>
    <property type="molecule type" value="Genomic_DNA"/>
</dbReference>
<dbReference type="AlphaFoldDB" id="A0A7W8AGL7"/>
<dbReference type="SUPFAM" id="SSF56349">
    <property type="entry name" value="DNA breaking-rejoining enzymes"/>
    <property type="match status" value="1"/>
</dbReference>
<dbReference type="InterPro" id="IPR011010">
    <property type="entry name" value="DNA_brk_join_enz"/>
</dbReference>
<comment type="caution">
    <text evidence="1">The sequence shown here is derived from an EMBL/GenBank/DDBJ whole genome shotgun (WGS) entry which is preliminary data.</text>
</comment>
<gene>
    <name evidence="1" type="ORF">HNR40_010808</name>
</gene>
<sequence length="389" mass="43488">MNTLLDAGAGAAPAILKPLVDALCSAKNPLSAERWLHYPGVGDRLRAIATGDLALTHEAFSALPRSSSVTYLRELLMATGLLPQRNPELLKFDEWTTDLLSRIEASDDRQALATYIKWHHRHRILRQLDSGALRPSAWDAARQQTRTATDFLNWLRSRGSTLAECTQRDIDDWFATGPTTRLLARIFMTFAIRRRLCPSLRIPTPPKASPDAQPQAERLALLRRLFTDDTLPPINRVVGLLVLLYAQPATRIAHIKVNDVTVRDEQVFLQIAEEHLPLPEPLDRLITDLIAQRRNMGTAANPTSPWLFPGQRPGRPITVNRLRDRLRDLGITRSSRVAAFNELLREIPAPVLADLVGCNPGFAAARASTLANDWNTYAALRAARRTSQR</sequence>
<dbReference type="GO" id="GO:0003677">
    <property type="term" value="F:DNA binding"/>
    <property type="evidence" value="ECO:0007669"/>
    <property type="project" value="InterPro"/>
</dbReference>
<accession>A0A7W8AGL7</accession>
<keyword evidence="2" id="KW-1185">Reference proteome</keyword>
<organism evidence="1 2">
    <name type="scientific">Nonomuraea endophytica</name>
    <dbReference type="NCBI Taxonomy" id="714136"/>
    <lineage>
        <taxon>Bacteria</taxon>
        <taxon>Bacillati</taxon>
        <taxon>Actinomycetota</taxon>
        <taxon>Actinomycetes</taxon>
        <taxon>Streptosporangiales</taxon>
        <taxon>Streptosporangiaceae</taxon>
        <taxon>Nonomuraea</taxon>
    </lineage>
</organism>
<reference evidence="1 2" key="1">
    <citation type="submission" date="2020-08" db="EMBL/GenBank/DDBJ databases">
        <title>Genomic Encyclopedia of Type Strains, Phase IV (KMG-IV): sequencing the most valuable type-strain genomes for metagenomic binning, comparative biology and taxonomic classification.</title>
        <authorList>
            <person name="Goeker M."/>
        </authorList>
    </citation>
    <scope>NUCLEOTIDE SEQUENCE [LARGE SCALE GENOMIC DNA]</scope>
    <source>
        <strain evidence="1 2">DSM 45385</strain>
    </source>
</reference>
<evidence type="ECO:0000313" key="1">
    <source>
        <dbReference type="EMBL" id="MBB5085294.1"/>
    </source>
</evidence>